<dbReference type="AlphaFoldDB" id="A0A5C3QBI5"/>
<feature type="compositionally biased region" description="Pro residues" evidence="4">
    <location>
        <begin position="320"/>
        <end position="330"/>
    </location>
</feature>
<dbReference type="PROSITE" id="PS50294">
    <property type="entry name" value="WD_REPEATS_REGION"/>
    <property type="match status" value="2"/>
</dbReference>
<dbReference type="SUPFAM" id="SSF50978">
    <property type="entry name" value="WD40 repeat-like"/>
    <property type="match status" value="1"/>
</dbReference>
<dbReference type="InterPro" id="IPR020472">
    <property type="entry name" value="WD40_PAC1"/>
</dbReference>
<evidence type="ECO:0000256" key="2">
    <source>
        <dbReference type="ARBA" id="ARBA00022737"/>
    </source>
</evidence>
<dbReference type="PRINTS" id="PR00320">
    <property type="entry name" value="GPROTEINBRPT"/>
</dbReference>
<feature type="region of interest" description="Disordered" evidence="4">
    <location>
        <begin position="314"/>
        <end position="346"/>
    </location>
</feature>
<dbReference type="STRING" id="1884261.A0A5C3QBI5"/>
<dbReference type="Pfam" id="PF00400">
    <property type="entry name" value="WD40"/>
    <property type="match status" value="6"/>
</dbReference>
<dbReference type="CDD" id="cd00200">
    <property type="entry name" value="WD40"/>
    <property type="match status" value="1"/>
</dbReference>
<evidence type="ECO:0000256" key="1">
    <source>
        <dbReference type="ARBA" id="ARBA00022574"/>
    </source>
</evidence>
<evidence type="ECO:0000313" key="7">
    <source>
        <dbReference type="Proteomes" id="UP000305067"/>
    </source>
</evidence>
<keyword evidence="2" id="KW-0677">Repeat</keyword>
<dbReference type="InterPro" id="IPR019775">
    <property type="entry name" value="WD40_repeat_CS"/>
</dbReference>
<feature type="region of interest" description="Disordered" evidence="4">
    <location>
        <begin position="656"/>
        <end position="690"/>
    </location>
</feature>
<reference evidence="6 7" key="1">
    <citation type="journal article" date="2019" name="Nat. Ecol. Evol.">
        <title>Megaphylogeny resolves global patterns of mushroom evolution.</title>
        <authorList>
            <person name="Varga T."/>
            <person name="Krizsan K."/>
            <person name="Foldi C."/>
            <person name="Dima B."/>
            <person name="Sanchez-Garcia M."/>
            <person name="Sanchez-Ramirez S."/>
            <person name="Szollosi G.J."/>
            <person name="Szarkandi J.G."/>
            <person name="Papp V."/>
            <person name="Albert L."/>
            <person name="Andreopoulos W."/>
            <person name="Angelini C."/>
            <person name="Antonin V."/>
            <person name="Barry K.W."/>
            <person name="Bougher N.L."/>
            <person name="Buchanan P."/>
            <person name="Buyck B."/>
            <person name="Bense V."/>
            <person name="Catcheside P."/>
            <person name="Chovatia M."/>
            <person name="Cooper J."/>
            <person name="Damon W."/>
            <person name="Desjardin D."/>
            <person name="Finy P."/>
            <person name="Geml J."/>
            <person name="Haridas S."/>
            <person name="Hughes K."/>
            <person name="Justo A."/>
            <person name="Karasinski D."/>
            <person name="Kautmanova I."/>
            <person name="Kiss B."/>
            <person name="Kocsube S."/>
            <person name="Kotiranta H."/>
            <person name="LaButti K.M."/>
            <person name="Lechner B.E."/>
            <person name="Liimatainen K."/>
            <person name="Lipzen A."/>
            <person name="Lukacs Z."/>
            <person name="Mihaltcheva S."/>
            <person name="Morgado L.N."/>
            <person name="Niskanen T."/>
            <person name="Noordeloos M.E."/>
            <person name="Ohm R.A."/>
            <person name="Ortiz-Santana B."/>
            <person name="Ovrebo C."/>
            <person name="Racz N."/>
            <person name="Riley R."/>
            <person name="Savchenko A."/>
            <person name="Shiryaev A."/>
            <person name="Soop K."/>
            <person name="Spirin V."/>
            <person name="Szebenyi C."/>
            <person name="Tomsovsky M."/>
            <person name="Tulloss R.E."/>
            <person name="Uehling J."/>
            <person name="Grigoriev I.V."/>
            <person name="Vagvolgyi C."/>
            <person name="Papp T."/>
            <person name="Martin F.M."/>
            <person name="Miettinen O."/>
            <person name="Hibbett D.S."/>
            <person name="Nagy L.G."/>
        </authorList>
    </citation>
    <scope>NUCLEOTIDE SEQUENCE [LARGE SCALE GENOMIC DNA]</scope>
    <source>
        <strain evidence="6 7">CBS 309.79</strain>
    </source>
</reference>
<dbReference type="SMART" id="SM00320">
    <property type="entry name" value="WD40"/>
    <property type="match status" value="6"/>
</dbReference>
<dbReference type="PROSITE" id="PS50181">
    <property type="entry name" value="FBOX"/>
    <property type="match status" value="1"/>
</dbReference>
<sequence>MHPSPEELSDALQGLPSHERVSYLSHLLQSLQHVELVQIYTRLGLSPHDLFGDFPKLTATTFQQTPLPPVDHFSSLPTELLLHILSHFAEPQDLLSLGQSNKRLNRTINGSSRTWRGLCYTWGFISQDHASTGGAARNVRHEEPLEEMEKFADLPLDPALEWITARKREHLSRIRGSDDAICSEDEDEETDLYKAMFIDEYVIQRNWRRGGRVLRSHSLCNDSAVVTASALSKSWLVTALANAKIHVLSATTGILLRTLVGHDSGVWTVWLISAGGAERVDGYKHDARAEMTPKEQKEEDKKLGNLSPYLRKAVGLHDPGTPPDTPPPPSGELGEDEHEDGTDSKCCVSRGFGQPHALVLSGGCDKVLKVWDIRTGYCIYTLVGHATTIRCLGVLSQTSLAVTGSRDGIAIVWDVKMGRLVRKLRGHDRSVRCIAVGWVKSGYRQRGLGTKRVITGSYDSTCRVWDLDTGDCLHVLRGHVADIFCLAFDGLRVASAGSDTTVRLWNVLNGECLAILSGHTSLICTLHLSPRALCSGSSDGRVIMFDLPPYPPPIHDQDEHCGSSSDDTSNASIFGLPLPKPVRRHVWMQGVPEHVSSQGMRAKYQPEAEPYRKLFSGLAHPNFSVTSVQFGGRAGCRFLVTSGNDGLVKVWRVPEPENDEAKEKSSPDLGSSGVGLSSSSSSLGKTTSVPDWGKSTDWNKEFWIRNLTPHPSDGTVLTIDQSGAERRVNGAFARDDGYNNGERGMDTIWKVVWRGGTCAVMGRMKGRSVVEIWSFRQRVLGTGRGGT</sequence>
<proteinExistence type="predicted"/>
<accession>A0A5C3QBI5</accession>
<dbReference type="PANTHER" id="PTHR19848:SF8">
    <property type="entry name" value="F-BOX AND WD REPEAT DOMAIN CONTAINING 7"/>
    <property type="match status" value="1"/>
</dbReference>
<dbReference type="Gene3D" id="2.130.10.10">
    <property type="entry name" value="YVTN repeat-like/Quinoprotein amine dehydrogenase"/>
    <property type="match status" value="1"/>
</dbReference>
<organism evidence="6 7">
    <name type="scientific">Pterulicium gracile</name>
    <dbReference type="NCBI Taxonomy" id="1884261"/>
    <lineage>
        <taxon>Eukaryota</taxon>
        <taxon>Fungi</taxon>
        <taxon>Dikarya</taxon>
        <taxon>Basidiomycota</taxon>
        <taxon>Agaricomycotina</taxon>
        <taxon>Agaricomycetes</taxon>
        <taxon>Agaricomycetidae</taxon>
        <taxon>Agaricales</taxon>
        <taxon>Pleurotineae</taxon>
        <taxon>Pterulaceae</taxon>
        <taxon>Pterulicium</taxon>
    </lineage>
</organism>
<dbReference type="Pfam" id="PF12937">
    <property type="entry name" value="F-box-like"/>
    <property type="match status" value="1"/>
</dbReference>
<feature type="repeat" description="WD" evidence="3">
    <location>
        <begin position="476"/>
        <end position="515"/>
    </location>
</feature>
<gene>
    <name evidence="6" type="ORF">BDV98DRAFT_596500</name>
</gene>
<dbReference type="InterPro" id="IPR015943">
    <property type="entry name" value="WD40/YVTN_repeat-like_dom_sf"/>
</dbReference>
<feature type="domain" description="F-box" evidence="5">
    <location>
        <begin position="70"/>
        <end position="118"/>
    </location>
</feature>
<evidence type="ECO:0000256" key="4">
    <source>
        <dbReference type="SAM" id="MobiDB-lite"/>
    </source>
</evidence>
<dbReference type="OrthoDB" id="190105at2759"/>
<dbReference type="PROSITE" id="PS50082">
    <property type="entry name" value="WD_REPEATS_2"/>
    <property type="match status" value="4"/>
</dbReference>
<dbReference type="PANTHER" id="PTHR19848">
    <property type="entry name" value="WD40 REPEAT PROTEIN"/>
    <property type="match status" value="1"/>
</dbReference>
<evidence type="ECO:0000313" key="6">
    <source>
        <dbReference type="EMBL" id="TFK97518.1"/>
    </source>
</evidence>
<feature type="repeat" description="WD" evidence="3">
    <location>
        <begin position="358"/>
        <end position="381"/>
    </location>
</feature>
<dbReference type="InterPro" id="IPR036047">
    <property type="entry name" value="F-box-like_dom_sf"/>
</dbReference>
<dbReference type="PROSITE" id="PS00678">
    <property type="entry name" value="WD_REPEATS_1"/>
    <property type="match status" value="2"/>
</dbReference>
<dbReference type="InterPro" id="IPR001810">
    <property type="entry name" value="F-box_dom"/>
</dbReference>
<dbReference type="Proteomes" id="UP000305067">
    <property type="component" value="Unassembled WGS sequence"/>
</dbReference>
<dbReference type="Gene3D" id="1.20.1280.50">
    <property type="match status" value="1"/>
</dbReference>
<feature type="compositionally biased region" description="Basic and acidic residues" evidence="4">
    <location>
        <begin position="656"/>
        <end position="666"/>
    </location>
</feature>
<evidence type="ECO:0000259" key="5">
    <source>
        <dbReference type="PROSITE" id="PS50181"/>
    </source>
</evidence>
<keyword evidence="1 3" id="KW-0853">WD repeat</keyword>
<evidence type="ECO:0000256" key="3">
    <source>
        <dbReference type="PROSITE-ProRule" id="PRU00221"/>
    </source>
</evidence>
<dbReference type="EMBL" id="ML178846">
    <property type="protein sequence ID" value="TFK97518.1"/>
    <property type="molecule type" value="Genomic_DNA"/>
</dbReference>
<dbReference type="InterPro" id="IPR036322">
    <property type="entry name" value="WD40_repeat_dom_sf"/>
</dbReference>
<feature type="repeat" description="WD" evidence="3">
    <location>
        <begin position="453"/>
        <end position="475"/>
    </location>
</feature>
<name>A0A5C3QBI5_9AGAR</name>
<protein>
    <submittedName>
        <fullName evidence="6">WD40-repeat-containing domain protein</fullName>
    </submittedName>
</protein>
<dbReference type="CDD" id="cd09917">
    <property type="entry name" value="F-box_SF"/>
    <property type="match status" value="1"/>
</dbReference>
<feature type="repeat" description="WD" evidence="3">
    <location>
        <begin position="382"/>
        <end position="423"/>
    </location>
</feature>
<dbReference type="SUPFAM" id="SSF81383">
    <property type="entry name" value="F-box domain"/>
    <property type="match status" value="1"/>
</dbReference>
<keyword evidence="7" id="KW-1185">Reference proteome</keyword>
<dbReference type="InterPro" id="IPR001680">
    <property type="entry name" value="WD40_rpt"/>
</dbReference>
<feature type="compositionally biased region" description="Low complexity" evidence="4">
    <location>
        <begin position="667"/>
        <end position="684"/>
    </location>
</feature>